<protein>
    <submittedName>
        <fullName evidence="2">Uncharacterized protein</fullName>
    </submittedName>
</protein>
<sequence>MYNSIGLQTPRGSGTNGYTQRGTRRKTSSSITTSVGLNSNFSYLRTSSRWPI</sequence>
<name>A0A0A0LM38_CUCSA</name>
<proteinExistence type="predicted"/>
<evidence type="ECO:0000256" key="1">
    <source>
        <dbReference type="SAM" id="MobiDB-lite"/>
    </source>
</evidence>
<evidence type="ECO:0000313" key="3">
    <source>
        <dbReference type="Proteomes" id="UP000029981"/>
    </source>
</evidence>
<feature type="region of interest" description="Disordered" evidence="1">
    <location>
        <begin position="1"/>
        <end position="33"/>
    </location>
</feature>
<accession>A0A0A0LM38</accession>
<keyword evidence="3" id="KW-1185">Reference proteome</keyword>
<dbReference type="Gramene" id="KGN62873">
    <property type="protein sequence ID" value="KGN62873"/>
    <property type="gene ID" value="Csa_2G378550"/>
</dbReference>
<organism evidence="2 3">
    <name type="scientific">Cucumis sativus</name>
    <name type="common">Cucumber</name>
    <dbReference type="NCBI Taxonomy" id="3659"/>
    <lineage>
        <taxon>Eukaryota</taxon>
        <taxon>Viridiplantae</taxon>
        <taxon>Streptophyta</taxon>
        <taxon>Embryophyta</taxon>
        <taxon>Tracheophyta</taxon>
        <taxon>Spermatophyta</taxon>
        <taxon>Magnoliopsida</taxon>
        <taxon>eudicotyledons</taxon>
        <taxon>Gunneridae</taxon>
        <taxon>Pentapetalae</taxon>
        <taxon>rosids</taxon>
        <taxon>fabids</taxon>
        <taxon>Cucurbitales</taxon>
        <taxon>Cucurbitaceae</taxon>
        <taxon>Benincaseae</taxon>
        <taxon>Cucumis</taxon>
    </lineage>
</organism>
<gene>
    <name evidence="2" type="ORF">Csa_2G378550</name>
</gene>
<reference evidence="2 3" key="1">
    <citation type="journal article" date="2009" name="Nat. Genet.">
        <title>The genome of the cucumber, Cucumis sativus L.</title>
        <authorList>
            <person name="Huang S."/>
            <person name="Li R."/>
            <person name="Zhang Z."/>
            <person name="Li L."/>
            <person name="Gu X."/>
            <person name="Fan W."/>
            <person name="Lucas W.J."/>
            <person name="Wang X."/>
            <person name="Xie B."/>
            <person name="Ni P."/>
            <person name="Ren Y."/>
            <person name="Zhu H."/>
            <person name="Li J."/>
            <person name="Lin K."/>
            <person name="Jin W."/>
            <person name="Fei Z."/>
            <person name="Li G."/>
            <person name="Staub J."/>
            <person name="Kilian A."/>
            <person name="van der Vossen E.A."/>
            <person name="Wu Y."/>
            <person name="Guo J."/>
            <person name="He J."/>
            <person name="Jia Z."/>
            <person name="Ren Y."/>
            <person name="Tian G."/>
            <person name="Lu Y."/>
            <person name="Ruan J."/>
            <person name="Qian W."/>
            <person name="Wang M."/>
            <person name="Huang Q."/>
            <person name="Li B."/>
            <person name="Xuan Z."/>
            <person name="Cao J."/>
            <person name="Asan"/>
            <person name="Wu Z."/>
            <person name="Zhang J."/>
            <person name="Cai Q."/>
            <person name="Bai Y."/>
            <person name="Zhao B."/>
            <person name="Han Y."/>
            <person name="Li Y."/>
            <person name="Li X."/>
            <person name="Wang S."/>
            <person name="Shi Q."/>
            <person name="Liu S."/>
            <person name="Cho W.K."/>
            <person name="Kim J.Y."/>
            <person name="Xu Y."/>
            <person name="Heller-Uszynska K."/>
            <person name="Miao H."/>
            <person name="Cheng Z."/>
            <person name="Zhang S."/>
            <person name="Wu J."/>
            <person name="Yang Y."/>
            <person name="Kang H."/>
            <person name="Li M."/>
            <person name="Liang H."/>
            <person name="Ren X."/>
            <person name="Shi Z."/>
            <person name="Wen M."/>
            <person name="Jian M."/>
            <person name="Yang H."/>
            <person name="Zhang G."/>
            <person name="Yang Z."/>
            <person name="Chen R."/>
            <person name="Liu S."/>
            <person name="Li J."/>
            <person name="Ma L."/>
            <person name="Liu H."/>
            <person name="Zhou Y."/>
            <person name="Zhao J."/>
            <person name="Fang X."/>
            <person name="Li G."/>
            <person name="Fang L."/>
            <person name="Li Y."/>
            <person name="Liu D."/>
            <person name="Zheng H."/>
            <person name="Zhang Y."/>
            <person name="Qin N."/>
            <person name="Li Z."/>
            <person name="Yang G."/>
            <person name="Yang S."/>
            <person name="Bolund L."/>
            <person name="Kristiansen K."/>
            <person name="Zheng H."/>
            <person name="Li S."/>
            <person name="Zhang X."/>
            <person name="Yang H."/>
            <person name="Wang J."/>
            <person name="Sun R."/>
            <person name="Zhang B."/>
            <person name="Jiang S."/>
            <person name="Wang J."/>
            <person name="Du Y."/>
            <person name="Li S."/>
        </authorList>
    </citation>
    <scope>NUCLEOTIDE SEQUENCE [LARGE SCALE GENOMIC DNA]</scope>
    <source>
        <strain evidence="3">cv. 9930</strain>
    </source>
</reference>
<dbReference type="AlphaFoldDB" id="A0A0A0LM38"/>
<reference evidence="2 3" key="2">
    <citation type="journal article" date="2009" name="PLoS ONE">
        <title>An integrated genetic and cytogenetic map of the cucumber genome.</title>
        <authorList>
            <person name="Ren Y."/>
            <person name="Zhang Z."/>
            <person name="Liu J."/>
            <person name="Staub J.E."/>
            <person name="Han Y."/>
            <person name="Cheng Z."/>
            <person name="Li X."/>
            <person name="Lu J."/>
            <person name="Miao H."/>
            <person name="Kang H."/>
            <person name="Xie B."/>
            <person name="Gu X."/>
            <person name="Wang X."/>
            <person name="Du Y."/>
            <person name="Jin W."/>
            <person name="Huang S."/>
        </authorList>
    </citation>
    <scope>NUCLEOTIDE SEQUENCE [LARGE SCALE GENOMIC DNA]</scope>
    <source>
        <strain evidence="3">cv. 9930</strain>
    </source>
</reference>
<reference evidence="2 3" key="4">
    <citation type="journal article" date="2011" name="BMC Genomics">
        <title>RNA-Seq improves annotation of protein-coding genes in the cucumber genome.</title>
        <authorList>
            <person name="Li Z."/>
            <person name="Zhang Z."/>
            <person name="Yan P."/>
            <person name="Huang S."/>
            <person name="Fei Z."/>
            <person name="Lin K."/>
        </authorList>
    </citation>
    <scope>NUCLEOTIDE SEQUENCE [LARGE SCALE GENOMIC DNA]</scope>
    <source>
        <strain evidence="3">cv. 9930</strain>
    </source>
</reference>
<feature type="compositionally biased region" description="Polar residues" evidence="1">
    <location>
        <begin position="1"/>
        <end position="20"/>
    </location>
</feature>
<dbReference type="Proteomes" id="UP000029981">
    <property type="component" value="Chromosome 2"/>
</dbReference>
<dbReference type="EMBL" id="CM002923">
    <property type="protein sequence ID" value="KGN62873.1"/>
    <property type="molecule type" value="Genomic_DNA"/>
</dbReference>
<dbReference type="eggNOG" id="KOG1869">
    <property type="taxonomic scope" value="Eukaryota"/>
</dbReference>
<reference evidence="2 3" key="3">
    <citation type="journal article" date="2010" name="BMC Genomics">
        <title>Transcriptome sequencing and comparative analysis of cucumber flowers with different sex types.</title>
        <authorList>
            <person name="Guo S."/>
            <person name="Zheng Y."/>
            <person name="Joung J.G."/>
            <person name="Liu S."/>
            <person name="Zhang Z."/>
            <person name="Crasta O.R."/>
            <person name="Sobral B.W."/>
            <person name="Xu Y."/>
            <person name="Huang S."/>
            <person name="Fei Z."/>
        </authorList>
    </citation>
    <scope>NUCLEOTIDE SEQUENCE [LARGE SCALE GENOMIC DNA]</scope>
    <source>
        <strain evidence="3">cv. 9930</strain>
    </source>
</reference>
<evidence type="ECO:0000313" key="2">
    <source>
        <dbReference type="EMBL" id="KGN62873.1"/>
    </source>
</evidence>